<feature type="region of interest" description="Disordered" evidence="5">
    <location>
        <begin position="260"/>
        <end position="285"/>
    </location>
</feature>
<keyword evidence="4 7" id="KW-0067">ATP-binding</keyword>
<gene>
    <name evidence="7" type="ORF">B5V00_08195</name>
</gene>
<dbReference type="PANTHER" id="PTHR43776">
    <property type="entry name" value="TRANSPORT ATP-BINDING PROTEIN"/>
    <property type="match status" value="1"/>
</dbReference>
<dbReference type="PROSITE" id="PS00211">
    <property type="entry name" value="ABC_TRANSPORTER_1"/>
    <property type="match status" value="1"/>
</dbReference>
<dbReference type="InterPro" id="IPR050319">
    <property type="entry name" value="ABC_transp_ATP-bind"/>
</dbReference>
<dbReference type="GO" id="GO:0055085">
    <property type="term" value="P:transmembrane transport"/>
    <property type="evidence" value="ECO:0007669"/>
    <property type="project" value="UniProtKB-ARBA"/>
</dbReference>
<dbReference type="InterPro" id="IPR013563">
    <property type="entry name" value="Oligopep_ABC_C"/>
</dbReference>
<dbReference type="InterPro" id="IPR003593">
    <property type="entry name" value="AAA+_ATPase"/>
</dbReference>
<keyword evidence="3" id="KW-0547">Nucleotide-binding</keyword>
<dbReference type="CDD" id="cd03257">
    <property type="entry name" value="ABC_NikE_OppD_transporters"/>
    <property type="match status" value="1"/>
</dbReference>
<comment type="caution">
    <text evidence="7">The sequence shown here is derived from an EMBL/GenBank/DDBJ whole genome shotgun (WGS) entry which is preliminary data.</text>
</comment>
<dbReference type="SMART" id="SM00382">
    <property type="entry name" value="AAA"/>
    <property type="match status" value="1"/>
</dbReference>
<sequence>MTTPLLKVSDLRKSFTVKGGPLGGPVRKLQAVAGISFEIFPGETLGLVGESGCGKSTTGRLILRLIDPDQGEIRFQGQDIATLSQRQLRPIRRDLQMIFQDPFSSLNPRKKVFDILAEPFKLHRLVTNGKLSEAVTDLAERVGLRPEHLSRYPHEFSGGQRQRIGIARALAVQPKLIIADEPVSALDLSIQAQVINLLRDIQKEFNLAYLFIAHDLAVVEHISDRVAVMYLGRIVELASAIEIYRAPRHPYSEALLNAIPEPDPQRKRKPHHLRGEVPSPISPPSGCTFHPRCPYAEEICSQQEPALEEQAPGHLSACHFSEKVGKFRNRPSDS</sequence>
<dbReference type="InterPro" id="IPR017871">
    <property type="entry name" value="ABC_transporter-like_CS"/>
</dbReference>
<dbReference type="SUPFAM" id="SSF52540">
    <property type="entry name" value="P-loop containing nucleoside triphosphate hydrolases"/>
    <property type="match status" value="1"/>
</dbReference>
<evidence type="ECO:0000256" key="2">
    <source>
        <dbReference type="ARBA" id="ARBA00022448"/>
    </source>
</evidence>
<evidence type="ECO:0000256" key="4">
    <source>
        <dbReference type="ARBA" id="ARBA00022840"/>
    </source>
</evidence>
<dbReference type="PROSITE" id="PS50893">
    <property type="entry name" value="ABC_TRANSPORTER_2"/>
    <property type="match status" value="1"/>
</dbReference>
<evidence type="ECO:0000313" key="7">
    <source>
        <dbReference type="EMBL" id="ORJ60533.1"/>
    </source>
</evidence>
<dbReference type="GO" id="GO:0016887">
    <property type="term" value="F:ATP hydrolysis activity"/>
    <property type="evidence" value="ECO:0007669"/>
    <property type="project" value="InterPro"/>
</dbReference>
<evidence type="ECO:0000256" key="3">
    <source>
        <dbReference type="ARBA" id="ARBA00022741"/>
    </source>
</evidence>
<evidence type="ECO:0000259" key="6">
    <source>
        <dbReference type="PROSITE" id="PS50893"/>
    </source>
</evidence>
<dbReference type="Proteomes" id="UP000193136">
    <property type="component" value="Unassembled WGS sequence"/>
</dbReference>
<dbReference type="EMBL" id="NAAD01000008">
    <property type="protein sequence ID" value="ORJ60533.1"/>
    <property type="molecule type" value="Genomic_DNA"/>
</dbReference>
<dbReference type="Gene3D" id="3.40.50.300">
    <property type="entry name" value="P-loop containing nucleotide triphosphate hydrolases"/>
    <property type="match status" value="1"/>
</dbReference>
<dbReference type="NCBIfam" id="NF008453">
    <property type="entry name" value="PRK11308.1"/>
    <property type="match status" value="1"/>
</dbReference>
<dbReference type="GO" id="GO:0005524">
    <property type="term" value="F:ATP binding"/>
    <property type="evidence" value="ECO:0007669"/>
    <property type="project" value="UniProtKB-KW"/>
</dbReference>
<proteinExistence type="inferred from homology"/>
<dbReference type="Pfam" id="PF00005">
    <property type="entry name" value="ABC_tran"/>
    <property type="match status" value="1"/>
</dbReference>
<protein>
    <submittedName>
        <fullName evidence="7">Peptide ABC transporter ATP-binding protein</fullName>
    </submittedName>
</protein>
<dbReference type="AlphaFoldDB" id="A0A1X0Y5V8"/>
<name>A0A1X0Y5V8_9BACT</name>
<dbReference type="PANTHER" id="PTHR43776:SF7">
    <property type="entry name" value="D,D-DIPEPTIDE TRANSPORT ATP-BINDING PROTEIN DDPF-RELATED"/>
    <property type="match status" value="1"/>
</dbReference>
<keyword evidence="8" id="KW-1185">Reference proteome</keyword>
<evidence type="ECO:0000313" key="8">
    <source>
        <dbReference type="Proteomes" id="UP000193136"/>
    </source>
</evidence>
<dbReference type="InterPro" id="IPR027417">
    <property type="entry name" value="P-loop_NTPase"/>
</dbReference>
<feature type="domain" description="ABC transporter" evidence="6">
    <location>
        <begin position="6"/>
        <end position="256"/>
    </location>
</feature>
<dbReference type="InterPro" id="IPR003439">
    <property type="entry name" value="ABC_transporter-like_ATP-bd"/>
</dbReference>
<dbReference type="FunFam" id="3.40.50.300:FF:000016">
    <property type="entry name" value="Oligopeptide ABC transporter ATP-binding component"/>
    <property type="match status" value="1"/>
</dbReference>
<accession>A0A1X0Y5V8</accession>
<evidence type="ECO:0000256" key="5">
    <source>
        <dbReference type="SAM" id="MobiDB-lite"/>
    </source>
</evidence>
<dbReference type="OrthoDB" id="9809450at2"/>
<evidence type="ECO:0000256" key="1">
    <source>
        <dbReference type="ARBA" id="ARBA00005417"/>
    </source>
</evidence>
<dbReference type="RefSeq" id="WP_085010288.1">
    <property type="nucleotide sequence ID" value="NZ_NAAD01000008.1"/>
</dbReference>
<dbReference type="GO" id="GO:0015833">
    <property type="term" value="P:peptide transport"/>
    <property type="evidence" value="ECO:0007669"/>
    <property type="project" value="InterPro"/>
</dbReference>
<comment type="similarity">
    <text evidence="1">Belongs to the ABC transporter superfamily.</text>
</comment>
<reference evidence="7 8" key="1">
    <citation type="submission" date="2017-03" db="EMBL/GenBank/DDBJ databases">
        <title>Genome sequence of Geothermobacter sp. EPR-M, Deep-Sea Iron Reducer.</title>
        <authorList>
            <person name="Tully B."/>
            <person name="Savalia P."/>
            <person name="Abuyen K."/>
            <person name="Baughan C."/>
            <person name="Romero E."/>
            <person name="Ronkowski C."/>
            <person name="Torres B."/>
            <person name="Tremblay J."/>
            <person name="Trujillo A."/>
            <person name="Tyler M."/>
            <person name="Perez-Rodriguez I."/>
            <person name="Amend J."/>
        </authorList>
    </citation>
    <scope>NUCLEOTIDE SEQUENCE [LARGE SCALE GENOMIC DNA]</scope>
    <source>
        <strain evidence="7 8">EPR-M</strain>
    </source>
</reference>
<dbReference type="STRING" id="1969733.B5V00_08195"/>
<keyword evidence="2" id="KW-0813">Transport</keyword>
<organism evidence="7 8">
    <name type="scientific">Geothermobacter hydrogeniphilus</name>
    <dbReference type="NCBI Taxonomy" id="1969733"/>
    <lineage>
        <taxon>Bacteria</taxon>
        <taxon>Pseudomonadati</taxon>
        <taxon>Thermodesulfobacteriota</taxon>
        <taxon>Desulfuromonadia</taxon>
        <taxon>Desulfuromonadales</taxon>
        <taxon>Geothermobacteraceae</taxon>
        <taxon>Geothermobacter</taxon>
    </lineage>
</organism>
<dbReference type="NCBIfam" id="TIGR01727">
    <property type="entry name" value="oligo_HPY"/>
    <property type="match status" value="1"/>
</dbReference>
<dbReference type="Pfam" id="PF08352">
    <property type="entry name" value="oligo_HPY"/>
    <property type="match status" value="1"/>
</dbReference>